<dbReference type="Proteomes" id="UP000823775">
    <property type="component" value="Unassembled WGS sequence"/>
</dbReference>
<keyword evidence="2" id="KW-1185">Reference proteome</keyword>
<reference evidence="1 2" key="1">
    <citation type="journal article" date="2021" name="BMC Genomics">
        <title>Datura genome reveals duplications of psychoactive alkaloid biosynthetic genes and high mutation rate following tissue culture.</title>
        <authorList>
            <person name="Rajewski A."/>
            <person name="Carter-House D."/>
            <person name="Stajich J."/>
            <person name="Litt A."/>
        </authorList>
    </citation>
    <scope>NUCLEOTIDE SEQUENCE [LARGE SCALE GENOMIC DNA]</scope>
    <source>
        <strain evidence="1">AR-01</strain>
    </source>
</reference>
<comment type="caution">
    <text evidence="1">The sequence shown here is derived from an EMBL/GenBank/DDBJ whole genome shotgun (WGS) entry which is preliminary data.</text>
</comment>
<accession>A0ABS8WWW7</accession>
<name>A0ABS8WWW7_DATST</name>
<evidence type="ECO:0000313" key="1">
    <source>
        <dbReference type="EMBL" id="MCE3216703.1"/>
    </source>
</evidence>
<organism evidence="1 2">
    <name type="scientific">Datura stramonium</name>
    <name type="common">Jimsonweed</name>
    <name type="synonym">Common thornapple</name>
    <dbReference type="NCBI Taxonomy" id="4076"/>
    <lineage>
        <taxon>Eukaryota</taxon>
        <taxon>Viridiplantae</taxon>
        <taxon>Streptophyta</taxon>
        <taxon>Embryophyta</taxon>
        <taxon>Tracheophyta</taxon>
        <taxon>Spermatophyta</taxon>
        <taxon>Magnoliopsida</taxon>
        <taxon>eudicotyledons</taxon>
        <taxon>Gunneridae</taxon>
        <taxon>Pentapetalae</taxon>
        <taxon>asterids</taxon>
        <taxon>lamiids</taxon>
        <taxon>Solanales</taxon>
        <taxon>Solanaceae</taxon>
        <taxon>Solanoideae</taxon>
        <taxon>Datureae</taxon>
        <taxon>Datura</taxon>
    </lineage>
</organism>
<protein>
    <submittedName>
        <fullName evidence="1">Uncharacterized protein</fullName>
    </submittedName>
</protein>
<gene>
    <name evidence="1" type="ORF">HAX54_007686</name>
</gene>
<dbReference type="EMBL" id="JACEIK010013963">
    <property type="protein sequence ID" value="MCE3216703.1"/>
    <property type="molecule type" value="Genomic_DNA"/>
</dbReference>
<evidence type="ECO:0000313" key="2">
    <source>
        <dbReference type="Proteomes" id="UP000823775"/>
    </source>
</evidence>
<proteinExistence type="predicted"/>
<sequence>MNEGKLFELSASAAYVVLRMPNAYYLVLEANRHKAHPFFGSRFQRRRPSILPDVPAWEPCSPLSAKLHQTPQSISTRCRDRLGFRLTFERGGVQPLDSKERGLQVLRKSRTRQLTYGSGAEPLRRGLGQHLYNSQSSIEAGKMVMTCDWPEPSTSDLLRPAPECPYRLRPFIHTAKKGRVEGGSQLAASLPCALLRFIFYKKETK</sequence>